<dbReference type="EMBL" id="KL529329">
    <property type="protein sequence ID" value="KFO92253.1"/>
    <property type="molecule type" value="Genomic_DNA"/>
</dbReference>
<protein>
    <submittedName>
        <fullName evidence="1">Uncharacterized protein</fullName>
    </submittedName>
</protein>
<proteinExistence type="predicted"/>
<reference evidence="1 2" key="1">
    <citation type="submission" date="2014-04" db="EMBL/GenBank/DDBJ databases">
        <title>Genome evolution of avian class.</title>
        <authorList>
            <person name="Zhang G."/>
            <person name="Li C."/>
        </authorList>
    </citation>
    <scope>NUCLEOTIDE SEQUENCE [LARGE SCALE GENOMIC DNA]</scope>
    <source>
        <strain evidence="1">BGI_N320</strain>
    </source>
</reference>
<organism evidence="1 2">
    <name type="scientific">Buceros rhinoceros silvestris</name>
    <dbReference type="NCBI Taxonomy" id="175836"/>
    <lineage>
        <taxon>Eukaryota</taxon>
        <taxon>Metazoa</taxon>
        <taxon>Chordata</taxon>
        <taxon>Craniata</taxon>
        <taxon>Vertebrata</taxon>
        <taxon>Euteleostomi</taxon>
        <taxon>Archelosauria</taxon>
        <taxon>Archosauria</taxon>
        <taxon>Dinosauria</taxon>
        <taxon>Saurischia</taxon>
        <taxon>Theropoda</taxon>
        <taxon>Coelurosauria</taxon>
        <taxon>Aves</taxon>
        <taxon>Neognathae</taxon>
        <taxon>Neoaves</taxon>
        <taxon>Telluraves</taxon>
        <taxon>Coraciimorphae</taxon>
        <taxon>Bucerotiformes</taxon>
        <taxon>Bucerotidae</taxon>
        <taxon>Buceros</taxon>
    </lineage>
</organism>
<dbReference type="Proteomes" id="UP000054064">
    <property type="component" value="Unassembled WGS sequence"/>
</dbReference>
<accession>A0A091HYD5</accession>
<sequence>SLCLYLPLEWMSTYFCLRFSQRKIRSYFATSCSADEAGFILK</sequence>
<feature type="non-terminal residue" evidence="1">
    <location>
        <position position="42"/>
    </location>
</feature>
<evidence type="ECO:0000313" key="2">
    <source>
        <dbReference type="Proteomes" id="UP000054064"/>
    </source>
</evidence>
<feature type="non-terminal residue" evidence="1">
    <location>
        <position position="1"/>
    </location>
</feature>
<gene>
    <name evidence="1" type="ORF">N320_02021</name>
</gene>
<dbReference type="AlphaFoldDB" id="A0A091HYD5"/>
<keyword evidence="2" id="KW-1185">Reference proteome</keyword>
<name>A0A091HYD5_BUCRH</name>
<evidence type="ECO:0000313" key="1">
    <source>
        <dbReference type="EMBL" id="KFO92253.1"/>
    </source>
</evidence>